<feature type="compositionally biased region" description="Acidic residues" evidence="1">
    <location>
        <begin position="35"/>
        <end position="48"/>
    </location>
</feature>
<dbReference type="AlphaFoldDB" id="A0A815X8L7"/>
<accession>A0A815X8L7</accession>
<protein>
    <submittedName>
        <fullName evidence="2">Uncharacterized protein</fullName>
    </submittedName>
</protein>
<proteinExistence type="predicted"/>
<sequence>MPKTPRRKKLSQKAGNLEGRRLNESFHSENLESSSSEDETVIINPDDDTDRIDFKSPTILNDLTDLYTFCQSQLNTRFLTTLLSTSLRYLGHSWRETDAFLKEIDGMTCRTAHKWANILVNGDFDECTKDERGGKRGDSFWDCYPDLELEAKQFTLEECSKKEASFMADHDESTYKSGEISAKRWIMKDNAPFYNKGRGRSIMSSDFLVMHKSGPFFRQLKHSILEV</sequence>
<dbReference type="EMBL" id="CAJNOQ010027538">
    <property type="protein sequence ID" value="CAF1554373.1"/>
    <property type="molecule type" value="Genomic_DNA"/>
</dbReference>
<feature type="region of interest" description="Disordered" evidence="1">
    <location>
        <begin position="1"/>
        <end position="48"/>
    </location>
</feature>
<evidence type="ECO:0000313" key="2">
    <source>
        <dbReference type="EMBL" id="CAF1554373.1"/>
    </source>
</evidence>
<dbReference type="Proteomes" id="UP000681722">
    <property type="component" value="Unassembled WGS sequence"/>
</dbReference>
<evidence type="ECO:0000256" key="1">
    <source>
        <dbReference type="SAM" id="MobiDB-lite"/>
    </source>
</evidence>
<organism evidence="2 4">
    <name type="scientific">Didymodactylos carnosus</name>
    <dbReference type="NCBI Taxonomy" id="1234261"/>
    <lineage>
        <taxon>Eukaryota</taxon>
        <taxon>Metazoa</taxon>
        <taxon>Spiralia</taxon>
        <taxon>Gnathifera</taxon>
        <taxon>Rotifera</taxon>
        <taxon>Eurotatoria</taxon>
        <taxon>Bdelloidea</taxon>
        <taxon>Philodinida</taxon>
        <taxon>Philodinidae</taxon>
        <taxon>Didymodactylos</taxon>
    </lineage>
</organism>
<dbReference type="OrthoDB" id="10044727at2759"/>
<evidence type="ECO:0000313" key="4">
    <source>
        <dbReference type="Proteomes" id="UP000663829"/>
    </source>
</evidence>
<name>A0A815X8L7_9BILA</name>
<feature type="compositionally biased region" description="Basic and acidic residues" evidence="1">
    <location>
        <begin position="18"/>
        <end position="30"/>
    </location>
</feature>
<gene>
    <name evidence="2" type="ORF">GPM918_LOCUS39396</name>
    <name evidence="3" type="ORF">SRO942_LOCUS40266</name>
</gene>
<comment type="caution">
    <text evidence="2">The sequence shown here is derived from an EMBL/GenBank/DDBJ whole genome shotgun (WGS) entry which is preliminary data.</text>
</comment>
<dbReference type="EMBL" id="CAJOBC010093239">
    <property type="protein sequence ID" value="CAF4415575.1"/>
    <property type="molecule type" value="Genomic_DNA"/>
</dbReference>
<keyword evidence="4" id="KW-1185">Reference proteome</keyword>
<feature type="compositionally biased region" description="Basic residues" evidence="1">
    <location>
        <begin position="1"/>
        <end position="11"/>
    </location>
</feature>
<reference evidence="2" key="1">
    <citation type="submission" date="2021-02" db="EMBL/GenBank/DDBJ databases">
        <authorList>
            <person name="Nowell W R."/>
        </authorList>
    </citation>
    <scope>NUCLEOTIDE SEQUENCE</scope>
</reference>
<evidence type="ECO:0000313" key="3">
    <source>
        <dbReference type="EMBL" id="CAF4415575.1"/>
    </source>
</evidence>
<dbReference type="Proteomes" id="UP000663829">
    <property type="component" value="Unassembled WGS sequence"/>
</dbReference>